<evidence type="ECO:0000313" key="1">
    <source>
        <dbReference type="EMBL" id="ALU25122.1"/>
    </source>
</evidence>
<dbReference type="KEGG" id="mod:AS202_02640"/>
<evidence type="ECO:0000313" key="2">
    <source>
        <dbReference type="Proteomes" id="UP000069030"/>
    </source>
</evidence>
<dbReference type="Proteomes" id="UP000069030">
    <property type="component" value="Chromosome"/>
</dbReference>
<sequence>MITVFYTDYYENLSEENLELTLEECIEIFSETIDLVDNFVGITVGAHTMQFHCDEDRILVEVLNPPTLVNPQMYADKTQCLAIIKDIYAKQQLFVYPQMKLVDVRKESLDDVLERES</sequence>
<proteinExistence type="predicted"/>
<dbReference type="EMBL" id="CP013690">
    <property type="protein sequence ID" value="ALU25122.1"/>
    <property type="molecule type" value="Genomic_DNA"/>
</dbReference>
<dbReference type="RefSeq" id="WP_006259543.1">
    <property type="nucleotide sequence ID" value="NZ_BCMQ01000017.1"/>
</dbReference>
<dbReference type="AlphaFoldDB" id="A0A0S7EIT4"/>
<organism evidence="1 2">
    <name type="scientific">Myroides odoratimimus</name>
    <dbReference type="NCBI Taxonomy" id="76832"/>
    <lineage>
        <taxon>Bacteria</taxon>
        <taxon>Pseudomonadati</taxon>
        <taxon>Bacteroidota</taxon>
        <taxon>Flavobacteriia</taxon>
        <taxon>Flavobacteriales</taxon>
        <taxon>Flavobacteriaceae</taxon>
        <taxon>Myroides</taxon>
    </lineage>
</organism>
<accession>A0A0S7EIT4</accession>
<gene>
    <name evidence="1" type="ORF">AS202_02640</name>
</gene>
<reference evidence="1 2" key="1">
    <citation type="journal article" date="2016" name="J. Zhejiang Univ. Sci. B">
        <title>Antibiotic resistance mechanisms of Myroides sp.</title>
        <authorList>
            <person name="Hu S."/>
            <person name="Yuan S."/>
            <person name="Qu H."/>
            <person name="Jiang T."/>
            <person name="Zhou Y."/>
            <person name="Wang M."/>
            <person name="Ming D."/>
        </authorList>
    </citation>
    <scope>NUCLEOTIDE SEQUENCE [LARGE SCALE GENOMIC DNA]</scope>
    <source>
        <strain evidence="1 2">PR63039</strain>
    </source>
</reference>
<name>A0A0S7EIT4_9FLAO</name>
<protein>
    <submittedName>
        <fullName evidence="1">Uncharacterized protein</fullName>
    </submittedName>
</protein>